<gene>
    <name evidence="3" type="ORF">BJ508DRAFT_306856</name>
</gene>
<evidence type="ECO:0000256" key="1">
    <source>
        <dbReference type="SAM" id="MobiDB-lite"/>
    </source>
</evidence>
<proteinExistence type="predicted"/>
<dbReference type="InterPro" id="IPR001810">
    <property type="entry name" value="F-box_dom"/>
</dbReference>
<feature type="domain" description="F-box" evidence="2">
    <location>
        <begin position="2"/>
        <end position="51"/>
    </location>
</feature>
<dbReference type="PROSITE" id="PS50181">
    <property type="entry name" value="FBOX"/>
    <property type="match status" value="1"/>
</dbReference>
<dbReference type="Proteomes" id="UP000275078">
    <property type="component" value="Unassembled WGS sequence"/>
</dbReference>
<evidence type="ECO:0000313" key="4">
    <source>
        <dbReference type="Proteomes" id="UP000275078"/>
    </source>
</evidence>
<accession>A0A3N4I913</accession>
<dbReference type="EMBL" id="ML119682">
    <property type="protein sequence ID" value="RPA81128.1"/>
    <property type="molecule type" value="Genomic_DNA"/>
</dbReference>
<dbReference type="AlphaFoldDB" id="A0A3N4I913"/>
<sequence>MTPGLLTLPFELHLEIFLYSTLFTLLNLSHSNRYFRDAINGPRGYQVWLKQWQEDSAGNTITKPEVPLNISKPSSSNGEPEAKINPDNWKPSPPLRIAIISKLGRISYTCSPQSYTYPTQYPYKDIVCLSWTYSPSTFQDRAQIIALGVKDGNMFQYNPYRVPPHQFRRKRVFLHARRRSLHFRPTDEESWCAWKSVVAPGVEIDDSEIRLWKRLYNSPQRGQLYVLEFEAYTIATYKPIRRMNETTTIPSERWIEVFVTRRK</sequence>
<dbReference type="OrthoDB" id="5281164at2759"/>
<organism evidence="3 4">
    <name type="scientific">Ascobolus immersus RN42</name>
    <dbReference type="NCBI Taxonomy" id="1160509"/>
    <lineage>
        <taxon>Eukaryota</taxon>
        <taxon>Fungi</taxon>
        <taxon>Dikarya</taxon>
        <taxon>Ascomycota</taxon>
        <taxon>Pezizomycotina</taxon>
        <taxon>Pezizomycetes</taxon>
        <taxon>Pezizales</taxon>
        <taxon>Ascobolaceae</taxon>
        <taxon>Ascobolus</taxon>
    </lineage>
</organism>
<feature type="region of interest" description="Disordered" evidence="1">
    <location>
        <begin position="63"/>
        <end position="88"/>
    </location>
</feature>
<dbReference type="CDD" id="cd09917">
    <property type="entry name" value="F-box_SF"/>
    <property type="match status" value="1"/>
</dbReference>
<evidence type="ECO:0000259" key="2">
    <source>
        <dbReference type="PROSITE" id="PS50181"/>
    </source>
</evidence>
<keyword evidence="4" id="KW-1185">Reference proteome</keyword>
<evidence type="ECO:0000313" key="3">
    <source>
        <dbReference type="EMBL" id="RPA81128.1"/>
    </source>
</evidence>
<name>A0A3N4I913_ASCIM</name>
<reference evidence="3 4" key="1">
    <citation type="journal article" date="2018" name="Nat. Ecol. Evol.">
        <title>Pezizomycetes genomes reveal the molecular basis of ectomycorrhizal truffle lifestyle.</title>
        <authorList>
            <person name="Murat C."/>
            <person name="Payen T."/>
            <person name="Noel B."/>
            <person name="Kuo A."/>
            <person name="Morin E."/>
            <person name="Chen J."/>
            <person name="Kohler A."/>
            <person name="Krizsan K."/>
            <person name="Balestrini R."/>
            <person name="Da Silva C."/>
            <person name="Montanini B."/>
            <person name="Hainaut M."/>
            <person name="Levati E."/>
            <person name="Barry K.W."/>
            <person name="Belfiori B."/>
            <person name="Cichocki N."/>
            <person name="Clum A."/>
            <person name="Dockter R.B."/>
            <person name="Fauchery L."/>
            <person name="Guy J."/>
            <person name="Iotti M."/>
            <person name="Le Tacon F."/>
            <person name="Lindquist E.A."/>
            <person name="Lipzen A."/>
            <person name="Malagnac F."/>
            <person name="Mello A."/>
            <person name="Molinier V."/>
            <person name="Miyauchi S."/>
            <person name="Poulain J."/>
            <person name="Riccioni C."/>
            <person name="Rubini A."/>
            <person name="Sitrit Y."/>
            <person name="Splivallo R."/>
            <person name="Traeger S."/>
            <person name="Wang M."/>
            <person name="Zifcakova L."/>
            <person name="Wipf D."/>
            <person name="Zambonelli A."/>
            <person name="Paolocci F."/>
            <person name="Nowrousian M."/>
            <person name="Ottonello S."/>
            <person name="Baldrian P."/>
            <person name="Spatafora J.W."/>
            <person name="Henrissat B."/>
            <person name="Nagy L.G."/>
            <person name="Aury J.M."/>
            <person name="Wincker P."/>
            <person name="Grigoriev I.V."/>
            <person name="Bonfante P."/>
            <person name="Martin F.M."/>
        </authorList>
    </citation>
    <scope>NUCLEOTIDE SEQUENCE [LARGE SCALE GENOMIC DNA]</scope>
    <source>
        <strain evidence="3 4">RN42</strain>
    </source>
</reference>
<protein>
    <recommendedName>
        <fullName evidence="2">F-box domain-containing protein</fullName>
    </recommendedName>
</protein>